<comment type="caution">
    <text evidence="6">The sequence shown here is derived from an EMBL/GenBank/DDBJ whole genome shotgun (WGS) entry which is preliminary data.</text>
</comment>
<dbReference type="InterPro" id="IPR006094">
    <property type="entry name" value="Oxid_FAD_bind_N"/>
</dbReference>
<dbReference type="Proteomes" id="UP001305779">
    <property type="component" value="Unassembled WGS sequence"/>
</dbReference>
<reference evidence="6 7" key="1">
    <citation type="journal article" date="2023" name="G3 (Bethesda)">
        <title>A chromosome-level genome assembly of Zasmidium syzygii isolated from banana leaves.</title>
        <authorList>
            <person name="van Westerhoven A.C."/>
            <person name="Mehrabi R."/>
            <person name="Talebi R."/>
            <person name="Steentjes M.B.F."/>
            <person name="Corcolon B."/>
            <person name="Chong P.A."/>
            <person name="Kema G.H.J."/>
            <person name="Seidl M.F."/>
        </authorList>
    </citation>
    <scope>NUCLEOTIDE SEQUENCE [LARGE SCALE GENOMIC DNA]</scope>
    <source>
        <strain evidence="6 7">P124</strain>
    </source>
</reference>
<protein>
    <recommendedName>
        <fullName evidence="5">FAD-binding PCMH-type domain-containing protein</fullName>
    </recommendedName>
</protein>
<dbReference type="Gene3D" id="3.30.43.10">
    <property type="entry name" value="Uridine Diphospho-n-acetylenolpyruvylglucosamine Reductase, domain 2"/>
    <property type="match status" value="1"/>
</dbReference>
<gene>
    <name evidence="6" type="ORF">PRZ48_006326</name>
</gene>
<dbReference type="PANTHER" id="PTHR42973:SF34">
    <property type="entry name" value="FAD BINDING DOMAIN PROTEIN (AFU_ORTHOLOGUE AFUA_3G02770)"/>
    <property type="match status" value="1"/>
</dbReference>
<keyword evidence="2" id="KW-0285">Flavoprotein</keyword>
<feature type="domain" description="FAD-binding PCMH-type" evidence="5">
    <location>
        <begin position="66"/>
        <end position="237"/>
    </location>
</feature>
<evidence type="ECO:0000313" key="6">
    <source>
        <dbReference type="EMBL" id="KAK4502900.1"/>
    </source>
</evidence>
<dbReference type="InterPro" id="IPR036318">
    <property type="entry name" value="FAD-bd_PCMH-like_sf"/>
</dbReference>
<evidence type="ECO:0000256" key="1">
    <source>
        <dbReference type="ARBA" id="ARBA00005466"/>
    </source>
</evidence>
<comment type="similarity">
    <text evidence="1">Belongs to the oxygen-dependent FAD-linked oxidoreductase family.</text>
</comment>
<evidence type="ECO:0000256" key="4">
    <source>
        <dbReference type="ARBA" id="ARBA00023002"/>
    </source>
</evidence>
<proteinExistence type="inferred from homology"/>
<dbReference type="InterPro" id="IPR016169">
    <property type="entry name" value="FAD-bd_PCMH_sub2"/>
</dbReference>
<keyword evidence="3" id="KW-0274">FAD</keyword>
<dbReference type="Gene3D" id="3.30.465.10">
    <property type="match status" value="1"/>
</dbReference>
<evidence type="ECO:0000259" key="5">
    <source>
        <dbReference type="PROSITE" id="PS51387"/>
    </source>
</evidence>
<dbReference type="Pfam" id="PF01565">
    <property type="entry name" value="FAD_binding_4"/>
    <property type="match status" value="1"/>
</dbReference>
<evidence type="ECO:0000313" key="7">
    <source>
        <dbReference type="Proteomes" id="UP001305779"/>
    </source>
</evidence>
<dbReference type="Gene3D" id="3.40.462.20">
    <property type="match status" value="1"/>
</dbReference>
<keyword evidence="7" id="KW-1185">Reference proteome</keyword>
<accession>A0ABR0ENT1</accession>
<name>A0ABR0ENT1_ZASCE</name>
<dbReference type="PANTHER" id="PTHR42973">
    <property type="entry name" value="BINDING OXIDOREDUCTASE, PUTATIVE (AFU_ORTHOLOGUE AFUA_1G17690)-RELATED"/>
    <property type="match status" value="1"/>
</dbReference>
<dbReference type="InterPro" id="IPR016167">
    <property type="entry name" value="FAD-bd_PCMH_sub1"/>
</dbReference>
<organism evidence="6 7">
    <name type="scientific">Zasmidium cellare</name>
    <name type="common">Wine cellar mold</name>
    <name type="synonym">Racodium cellare</name>
    <dbReference type="NCBI Taxonomy" id="395010"/>
    <lineage>
        <taxon>Eukaryota</taxon>
        <taxon>Fungi</taxon>
        <taxon>Dikarya</taxon>
        <taxon>Ascomycota</taxon>
        <taxon>Pezizomycotina</taxon>
        <taxon>Dothideomycetes</taxon>
        <taxon>Dothideomycetidae</taxon>
        <taxon>Mycosphaerellales</taxon>
        <taxon>Mycosphaerellaceae</taxon>
        <taxon>Zasmidium</taxon>
    </lineage>
</organism>
<evidence type="ECO:0000256" key="2">
    <source>
        <dbReference type="ARBA" id="ARBA00022630"/>
    </source>
</evidence>
<evidence type="ECO:0000256" key="3">
    <source>
        <dbReference type="ARBA" id="ARBA00022827"/>
    </source>
</evidence>
<dbReference type="PROSITE" id="PS51387">
    <property type="entry name" value="FAD_PCMH"/>
    <property type="match status" value="1"/>
</dbReference>
<dbReference type="InterPro" id="IPR016166">
    <property type="entry name" value="FAD-bd_PCMH"/>
</dbReference>
<sequence length="514" mass="57063">MESDRSFEELEDVEIGDPANFKWPRRDGRAHAYLYIQKHCPSISIYLEGQDGYKKLQSAYWSTFQSDVQPYCFAEPSTPQDVAQILKILKNVGCPFAVKSGGHAAFAGASSAPEGITISMGKFKELSVSEDRKTTRVGTGNLWHDVYSYLTPKGLSVVGGRVKNIGVGGLLLGGGISFFSGRRGWACDNVRSYQLVTPGGEILQVSKDSHPDLYWALRGGGNQFGVVTQFELETFEQGDLWGGSRVLMWDQTEALLDAFYDFAKEGGGAEADVDAGMWLAFAYAPAPRDIFVASPFFTHAGGVEDPDAFKDFLKLPHVRTTLRKASMVELAEELDVSNPNGLRESYWTHNFLLTREMLGEVTRVWKEEVENIKDVAGVLPALVLQPVPRNTIAHFSRNGGNCLGIDASQGPLLLMSVPTMWTDTSKDELVIGTLRRMIGRCVERSREVGAWHRYVYMNYAAREQAVHEGYGKENLERLRDVARRGDTEGWFGRAQGGFGLWEGEEGKEKEDQKA</sequence>
<keyword evidence="4" id="KW-0560">Oxidoreductase</keyword>
<dbReference type="InterPro" id="IPR050416">
    <property type="entry name" value="FAD-linked_Oxidoreductase"/>
</dbReference>
<dbReference type="SUPFAM" id="SSF56176">
    <property type="entry name" value="FAD-binding/transporter-associated domain-like"/>
    <property type="match status" value="1"/>
</dbReference>
<dbReference type="EMBL" id="JAXOVC010000004">
    <property type="protein sequence ID" value="KAK4502900.1"/>
    <property type="molecule type" value="Genomic_DNA"/>
</dbReference>